<protein>
    <recommendedName>
        <fullName evidence="1">VWFA domain-containing protein</fullName>
    </recommendedName>
</protein>
<keyword evidence="3" id="KW-1185">Reference proteome</keyword>
<dbReference type="PROSITE" id="PS50234">
    <property type="entry name" value="VWFA"/>
    <property type="match status" value="1"/>
</dbReference>
<sequence>MAVVRAYIEANAFKISPGVISGEPTIVFDDSKETVTVIVPTTVSLAFGGFLGARDKPVGATSAATYLKNSIDPVSIAFALDVSGSMQLNASGGGTKIDVVKRSTKSLFKAIENGTDNPVKLKKVLRSGMSAYNTDLVTSLPMSWGWDALESSVDLLSATGGTNSTPALANSYKQLLNDRSFRAANDPNYIRKRLKEYVIFMTDGDNNQPGFDVESMQLCFDMRAEGIEIYSVAFEAPEKGELLLVECASPDEGEEGPGFSNKDPSKCMNNGANGKGKALGHCSNRTTKNDYYFDADDAKAFEAAFKRIGEEIVRSNVRLK</sequence>
<accession>A0A918NBH0</accession>
<feature type="domain" description="VWFA" evidence="1">
    <location>
        <begin position="75"/>
        <end position="308"/>
    </location>
</feature>
<comment type="caution">
    <text evidence="2">The sequence shown here is derived from an EMBL/GenBank/DDBJ whole genome shotgun (WGS) entry which is preliminary data.</text>
</comment>
<dbReference type="Gene3D" id="3.40.50.410">
    <property type="entry name" value="von Willebrand factor, type A domain"/>
    <property type="match status" value="1"/>
</dbReference>
<dbReference type="AlphaFoldDB" id="A0A918NBH0"/>
<name>A0A918NBH0_9PROT</name>
<proteinExistence type="predicted"/>
<dbReference type="Proteomes" id="UP000600865">
    <property type="component" value="Unassembled WGS sequence"/>
</dbReference>
<dbReference type="SUPFAM" id="SSF53300">
    <property type="entry name" value="vWA-like"/>
    <property type="match status" value="1"/>
</dbReference>
<dbReference type="EMBL" id="BMYV01000001">
    <property type="protein sequence ID" value="GGX58283.1"/>
    <property type="molecule type" value="Genomic_DNA"/>
</dbReference>
<gene>
    <name evidence="2" type="ORF">GCM10011309_04440</name>
</gene>
<dbReference type="CDD" id="cd00198">
    <property type="entry name" value="vWFA"/>
    <property type="match status" value="1"/>
</dbReference>
<dbReference type="InterPro" id="IPR036465">
    <property type="entry name" value="vWFA_dom_sf"/>
</dbReference>
<evidence type="ECO:0000313" key="3">
    <source>
        <dbReference type="Proteomes" id="UP000600865"/>
    </source>
</evidence>
<dbReference type="Pfam" id="PF00092">
    <property type="entry name" value="VWA"/>
    <property type="match status" value="1"/>
</dbReference>
<evidence type="ECO:0000259" key="1">
    <source>
        <dbReference type="PROSITE" id="PS50234"/>
    </source>
</evidence>
<organism evidence="2 3">
    <name type="scientific">Litorimonas cladophorae</name>
    <dbReference type="NCBI Taxonomy" id="1220491"/>
    <lineage>
        <taxon>Bacteria</taxon>
        <taxon>Pseudomonadati</taxon>
        <taxon>Pseudomonadota</taxon>
        <taxon>Alphaproteobacteria</taxon>
        <taxon>Maricaulales</taxon>
        <taxon>Robiginitomaculaceae</taxon>
    </lineage>
</organism>
<reference evidence="2 3" key="1">
    <citation type="journal article" date="2014" name="Int. J. Syst. Evol. Microbiol.">
        <title>Complete genome sequence of Corynebacterium casei LMG S-19264T (=DSM 44701T), isolated from a smear-ripened cheese.</title>
        <authorList>
            <consortium name="US DOE Joint Genome Institute (JGI-PGF)"/>
            <person name="Walter F."/>
            <person name="Albersmeier A."/>
            <person name="Kalinowski J."/>
            <person name="Ruckert C."/>
        </authorList>
    </citation>
    <scope>NUCLEOTIDE SEQUENCE [LARGE SCALE GENOMIC DNA]</scope>
    <source>
        <strain evidence="2 3">KCTC 23968</strain>
    </source>
</reference>
<evidence type="ECO:0000313" key="2">
    <source>
        <dbReference type="EMBL" id="GGX58283.1"/>
    </source>
</evidence>
<dbReference type="InterPro" id="IPR002035">
    <property type="entry name" value="VWF_A"/>
</dbReference>